<dbReference type="HAMAP" id="MF_00911">
    <property type="entry name" value="FtsQ_subfam"/>
    <property type="match status" value="1"/>
</dbReference>
<feature type="transmembrane region" description="Helical" evidence="9">
    <location>
        <begin position="30"/>
        <end position="50"/>
    </location>
</feature>
<comment type="subcellular location">
    <subcellularLocation>
        <location evidence="9">Cell inner membrane</location>
        <topology evidence="9">Single-pass type II membrane protein</topology>
    </subcellularLocation>
    <subcellularLocation>
        <location evidence="1">Membrane</location>
    </subcellularLocation>
    <text evidence="9">Localizes to the division septum.</text>
</comment>
<dbReference type="AlphaFoldDB" id="A0AA95H827"/>
<dbReference type="GO" id="GO:0032153">
    <property type="term" value="C:cell division site"/>
    <property type="evidence" value="ECO:0007669"/>
    <property type="project" value="UniProtKB-UniRule"/>
</dbReference>
<keyword evidence="8 9" id="KW-0131">Cell cycle</keyword>
<dbReference type="PANTHER" id="PTHR35851">
    <property type="entry name" value="CELL DIVISION PROTEIN FTSQ"/>
    <property type="match status" value="1"/>
</dbReference>
<reference evidence="11" key="1">
    <citation type="journal article" date="2023" name="Int. J. Mol. Sci.">
        <title>Metagenomics Revealed a New Genus 'Candidatus Thiocaldithrix dubininis' gen. nov., sp. nov. and a New Species 'Candidatus Thiothrix putei' sp. nov. in the Family Thiotrichaceae, Some Members of Which Have Traits of Both Na+- and H+-Motive Energetics.</title>
        <authorList>
            <person name="Ravin N.V."/>
            <person name="Muntyan M.S."/>
            <person name="Smolyakov D.D."/>
            <person name="Rudenko T.S."/>
            <person name="Beletsky A.V."/>
            <person name="Mardanov A.V."/>
            <person name="Grabovich M.Y."/>
        </authorList>
    </citation>
    <scope>NUCLEOTIDE SEQUENCE</scope>
    <source>
        <strain evidence="11">GKL-01</strain>
    </source>
</reference>
<dbReference type="InterPro" id="IPR026579">
    <property type="entry name" value="FtsQ"/>
</dbReference>
<evidence type="ECO:0000256" key="2">
    <source>
        <dbReference type="ARBA" id="ARBA00022475"/>
    </source>
</evidence>
<evidence type="ECO:0000313" key="11">
    <source>
        <dbReference type="EMBL" id="WGZ91180.1"/>
    </source>
</evidence>
<comment type="similarity">
    <text evidence="9">Belongs to the FtsQ/DivIB family. FtsQ subfamily.</text>
</comment>
<dbReference type="InterPro" id="IPR013685">
    <property type="entry name" value="POTRA_FtsQ_type"/>
</dbReference>
<evidence type="ECO:0000256" key="8">
    <source>
        <dbReference type="ARBA" id="ARBA00023306"/>
    </source>
</evidence>
<dbReference type="Gene3D" id="3.40.50.11690">
    <property type="entry name" value="Cell division protein FtsQ/DivIB"/>
    <property type="match status" value="1"/>
</dbReference>
<dbReference type="InterPro" id="IPR045335">
    <property type="entry name" value="FtsQ_C_sf"/>
</dbReference>
<evidence type="ECO:0000256" key="7">
    <source>
        <dbReference type="ARBA" id="ARBA00023136"/>
    </source>
</evidence>
<dbReference type="InterPro" id="IPR005548">
    <property type="entry name" value="Cell_div_FtsQ/DivIB_C"/>
</dbReference>
<comment type="function">
    <text evidence="9">Essential cell division protein. May link together the upstream cell division proteins, which are predominantly cytoplasmic, with the downstream cell division proteins, which are predominantly periplasmic. May control correct divisome assembly.</text>
</comment>
<feature type="domain" description="POTRA" evidence="10">
    <location>
        <begin position="56"/>
        <end position="125"/>
    </location>
</feature>
<evidence type="ECO:0000256" key="6">
    <source>
        <dbReference type="ARBA" id="ARBA00022989"/>
    </source>
</evidence>
<keyword evidence="5 9" id="KW-0812">Transmembrane</keyword>
<gene>
    <name evidence="9" type="primary">ftsQ</name>
    <name evidence="11" type="ORF">QJT80_01620</name>
</gene>
<keyword evidence="7 9" id="KW-0472">Membrane</keyword>
<evidence type="ECO:0000259" key="10">
    <source>
        <dbReference type="PROSITE" id="PS51779"/>
    </source>
</evidence>
<keyword evidence="3 9" id="KW-0997">Cell inner membrane</keyword>
<evidence type="ECO:0000256" key="4">
    <source>
        <dbReference type="ARBA" id="ARBA00022618"/>
    </source>
</evidence>
<dbReference type="Pfam" id="PF08478">
    <property type="entry name" value="POTRA_1"/>
    <property type="match status" value="1"/>
</dbReference>
<protein>
    <recommendedName>
        <fullName evidence="9">Cell division protein FtsQ</fullName>
    </recommendedName>
</protein>
<dbReference type="Pfam" id="PF03799">
    <property type="entry name" value="FtsQ_DivIB_C"/>
    <property type="match status" value="1"/>
</dbReference>
<evidence type="ECO:0000256" key="3">
    <source>
        <dbReference type="ARBA" id="ARBA00022519"/>
    </source>
</evidence>
<reference evidence="11" key="2">
    <citation type="submission" date="2023-04" db="EMBL/GenBank/DDBJ databases">
        <authorList>
            <person name="Beletskiy A.V."/>
            <person name="Mardanov A.V."/>
            <person name="Ravin N.V."/>
        </authorList>
    </citation>
    <scope>NUCLEOTIDE SEQUENCE</scope>
    <source>
        <strain evidence="11">GKL-01</strain>
    </source>
</reference>
<dbReference type="PANTHER" id="PTHR35851:SF1">
    <property type="entry name" value="CELL DIVISION PROTEIN FTSQ"/>
    <property type="match status" value="1"/>
</dbReference>
<accession>A0AA95H827</accession>
<evidence type="ECO:0000256" key="5">
    <source>
        <dbReference type="ARBA" id="ARBA00022692"/>
    </source>
</evidence>
<keyword evidence="2 9" id="KW-1003">Cell membrane</keyword>
<evidence type="ECO:0000256" key="9">
    <source>
        <dbReference type="HAMAP-Rule" id="MF_00911"/>
    </source>
</evidence>
<keyword evidence="4 9" id="KW-0132">Cell division</keyword>
<comment type="subunit">
    <text evidence="9">Part of a complex composed of FtsB, FtsL and FtsQ.</text>
</comment>
<evidence type="ECO:0000256" key="1">
    <source>
        <dbReference type="ARBA" id="ARBA00004370"/>
    </source>
</evidence>
<dbReference type="KEGG" id="tdu:QJT80_01620"/>
<dbReference type="Proteomes" id="UP001300672">
    <property type="component" value="Chromosome"/>
</dbReference>
<sequence length="259" mass="29229">MAKPQRRAVKKKPLWQVNLPNLSQVSLKSATFMAVGLVILGLALGIQTWLNNPINLPISQIDVQGELKYLKDTDLKQIIAKYSNTNLYLLDVDALEADLETQPWIRLVKLRRVWPSQLIVEVEEQRPIAFWGTEQLVNQFGELFTAELPGLQGIIPVLFSPKVSGRSMAESYLQVTNQLKGTPVEVSELIEDSRGAWRLKLKGGIEVLLGNKDQEQRLARFKVAYNQALGTNAKLIRRVDLRYTNGLAVEWKQSQLSSL</sequence>
<keyword evidence="6 9" id="KW-1133">Transmembrane helix</keyword>
<dbReference type="Gene3D" id="3.10.20.310">
    <property type="entry name" value="membrane protein fhac"/>
    <property type="match status" value="1"/>
</dbReference>
<dbReference type="InterPro" id="IPR034746">
    <property type="entry name" value="POTRA"/>
</dbReference>
<dbReference type="GO" id="GO:0043093">
    <property type="term" value="P:FtsZ-dependent cytokinesis"/>
    <property type="evidence" value="ECO:0007669"/>
    <property type="project" value="UniProtKB-UniRule"/>
</dbReference>
<dbReference type="GO" id="GO:0090529">
    <property type="term" value="P:cell septum assembly"/>
    <property type="evidence" value="ECO:0007669"/>
    <property type="project" value="InterPro"/>
</dbReference>
<organism evidence="11">
    <name type="scientific">Candidatus Thiocaldithrix dubininis</name>
    <dbReference type="NCBI Taxonomy" id="3080823"/>
    <lineage>
        <taxon>Bacteria</taxon>
        <taxon>Pseudomonadati</taxon>
        <taxon>Pseudomonadota</taxon>
        <taxon>Gammaproteobacteria</taxon>
        <taxon>Thiotrichales</taxon>
        <taxon>Thiotrichaceae</taxon>
        <taxon>Candidatus Thiocaldithrix</taxon>
    </lineage>
</organism>
<name>A0AA95H827_9GAMM</name>
<proteinExistence type="inferred from homology"/>
<dbReference type="GO" id="GO:0005886">
    <property type="term" value="C:plasma membrane"/>
    <property type="evidence" value="ECO:0007669"/>
    <property type="project" value="UniProtKB-SubCell"/>
</dbReference>
<dbReference type="PROSITE" id="PS51779">
    <property type="entry name" value="POTRA"/>
    <property type="match status" value="1"/>
</dbReference>
<dbReference type="EMBL" id="CP124755">
    <property type="protein sequence ID" value="WGZ91180.1"/>
    <property type="molecule type" value="Genomic_DNA"/>
</dbReference>